<dbReference type="AlphaFoldDB" id="A0AAD7S3F0"/>
<reference evidence="1" key="1">
    <citation type="journal article" date="2023" name="Science">
        <title>Genome structures resolve the early diversification of teleost fishes.</title>
        <authorList>
            <person name="Parey E."/>
            <person name="Louis A."/>
            <person name="Montfort J."/>
            <person name="Bouchez O."/>
            <person name="Roques C."/>
            <person name="Iampietro C."/>
            <person name="Lluch J."/>
            <person name="Castinel A."/>
            <person name="Donnadieu C."/>
            <person name="Desvignes T."/>
            <person name="Floi Bucao C."/>
            <person name="Jouanno E."/>
            <person name="Wen M."/>
            <person name="Mejri S."/>
            <person name="Dirks R."/>
            <person name="Jansen H."/>
            <person name="Henkel C."/>
            <person name="Chen W.J."/>
            <person name="Zahm M."/>
            <person name="Cabau C."/>
            <person name="Klopp C."/>
            <person name="Thompson A.W."/>
            <person name="Robinson-Rechavi M."/>
            <person name="Braasch I."/>
            <person name="Lecointre G."/>
            <person name="Bobe J."/>
            <person name="Postlethwait J.H."/>
            <person name="Berthelot C."/>
            <person name="Roest Crollius H."/>
            <person name="Guiguen Y."/>
        </authorList>
    </citation>
    <scope>NUCLEOTIDE SEQUENCE</scope>
    <source>
        <strain evidence="1">NC1722</strain>
    </source>
</reference>
<comment type="caution">
    <text evidence="1">The sequence shown here is derived from an EMBL/GenBank/DDBJ whole genome shotgun (WGS) entry which is preliminary data.</text>
</comment>
<dbReference type="Proteomes" id="UP001221898">
    <property type="component" value="Unassembled WGS sequence"/>
</dbReference>
<gene>
    <name evidence="1" type="ORF">AAFF_G00034690</name>
</gene>
<evidence type="ECO:0000313" key="2">
    <source>
        <dbReference type="Proteomes" id="UP001221898"/>
    </source>
</evidence>
<protein>
    <submittedName>
        <fullName evidence="1">Uncharacterized protein</fullName>
    </submittedName>
</protein>
<name>A0AAD7S3F0_9TELE</name>
<keyword evidence="2" id="KW-1185">Reference proteome</keyword>
<dbReference type="EMBL" id="JAINUG010000118">
    <property type="protein sequence ID" value="KAJ8395267.1"/>
    <property type="molecule type" value="Genomic_DNA"/>
</dbReference>
<organism evidence="1 2">
    <name type="scientific">Aldrovandia affinis</name>
    <dbReference type="NCBI Taxonomy" id="143900"/>
    <lineage>
        <taxon>Eukaryota</taxon>
        <taxon>Metazoa</taxon>
        <taxon>Chordata</taxon>
        <taxon>Craniata</taxon>
        <taxon>Vertebrata</taxon>
        <taxon>Euteleostomi</taxon>
        <taxon>Actinopterygii</taxon>
        <taxon>Neopterygii</taxon>
        <taxon>Teleostei</taxon>
        <taxon>Notacanthiformes</taxon>
        <taxon>Halosauridae</taxon>
        <taxon>Aldrovandia</taxon>
    </lineage>
</organism>
<sequence length="86" mass="9525">MCRYGHCPSKLGSGLQSAVPGNWCYDGRRGAAPKHTKRSWHTPGGHRVKNCQLQTVCYFFGTNAGKPRQRGNLTGKFVIHRGVANR</sequence>
<evidence type="ECO:0000313" key="1">
    <source>
        <dbReference type="EMBL" id="KAJ8395267.1"/>
    </source>
</evidence>
<proteinExistence type="predicted"/>
<accession>A0AAD7S3F0</accession>